<dbReference type="PIRSF" id="PIRSF006443">
    <property type="entry name" value="MoaB"/>
    <property type="match status" value="1"/>
</dbReference>
<evidence type="ECO:0000256" key="3">
    <source>
        <dbReference type="ARBA" id="ARBA00006112"/>
    </source>
</evidence>
<dbReference type="PANTHER" id="PTHR43232">
    <property type="entry name" value="MOLYBDENUM COFACTOR BIOSYNTHESIS PROTEIN B"/>
    <property type="match status" value="1"/>
</dbReference>
<dbReference type="SUPFAM" id="SSF53218">
    <property type="entry name" value="Molybdenum cofactor biosynthesis proteins"/>
    <property type="match status" value="1"/>
</dbReference>
<evidence type="ECO:0000259" key="7">
    <source>
        <dbReference type="SMART" id="SM00852"/>
    </source>
</evidence>
<keyword evidence="5 6" id="KW-0501">Molybdenum cofactor biosynthesis</keyword>
<comment type="function">
    <text evidence="1 6">May be involved in the biosynthesis of molybdopterin.</text>
</comment>
<keyword evidence="9" id="KW-1185">Reference proteome</keyword>
<feature type="domain" description="MoaB/Mog" evidence="7">
    <location>
        <begin position="13"/>
        <end position="157"/>
    </location>
</feature>
<protein>
    <recommendedName>
        <fullName evidence="4 6">Molybdenum cofactor biosynthesis protein B</fullName>
    </recommendedName>
</protein>
<comment type="caution">
    <text evidence="8">The sequence shown here is derived from an EMBL/GenBank/DDBJ whole genome shotgun (WGS) entry which is preliminary data.</text>
</comment>
<accession>A0ABS5LEN4</accession>
<dbReference type="InterPro" id="IPR012245">
    <property type="entry name" value="MoaB"/>
</dbReference>
<dbReference type="InterPro" id="IPR036425">
    <property type="entry name" value="MoaB/Mog-like_dom_sf"/>
</dbReference>
<dbReference type="Proteomes" id="UP000682403">
    <property type="component" value="Unassembled WGS sequence"/>
</dbReference>
<evidence type="ECO:0000256" key="1">
    <source>
        <dbReference type="ARBA" id="ARBA00003487"/>
    </source>
</evidence>
<reference evidence="8 9" key="1">
    <citation type="submission" date="2021-04" db="EMBL/GenBank/DDBJ databases">
        <title>Metabacillus sp. strain KIGAM252 whole genome sequence.</title>
        <authorList>
            <person name="Seo M.-J."/>
            <person name="Cho E.-S."/>
            <person name="Hwang C.Y."/>
            <person name="Yoon D.J."/>
        </authorList>
    </citation>
    <scope>NUCLEOTIDE SEQUENCE [LARGE SCALE GENOMIC DNA]</scope>
    <source>
        <strain evidence="8 9">KIGAM252</strain>
    </source>
</reference>
<comment type="pathway">
    <text evidence="2 6">Cofactor biosynthesis; molybdopterin biosynthesis.</text>
</comment>
<dbReference type="Gene3D" id="3.40.980.10">
    <property type="entry name" value="MoaB/Mog-like domain"/>
    <property type="match status" value="1"/>
</dbReference>
<dbReference type="CDD" id="cd00886">
    <property type="entry name" value="MogA_MoaB"/>
    <property type="match status" value="1"/>
</dbReference>
<dbReference type="PANTHER" id="PTHR43232:SF2">
    <property type="entry name" value="MOLYBDENUM COFACTOR BIOSYNTHESIS PROTEIN B"/>
    <property type="match status" value="1"/>
</dbReference>
<evidence type="ECO:0000256" key="2">
    <source>
        <dbReference type="ARBA" id="ARBA00005046"/>
    </source>
</evidence>
<sequence length="164" mass="18079">MHRHNQSISVQTAILTVSDTRTKENDISGAAIREFLEANGHHVEDYTIVDDDVYSIRNAVTGWCERSANQAIIITGGTGFSPRDVTYEAVSDLFHKEMTGFGELFRNLSYEEIGAKAMFSRAAAGSINGRAVYVLPGSENAVKLGMSKLILPSIQHFTEELNRL</sequence>
<dbReference type="SMART" id="SM00852">
    <property type="entry name" value="MoCF_biosynth"/>
    <property type="match status" value="1"/>
</dbReference>
<evidence type="ECO:0000256" key="5">
    <source>
        <dbReference type="ARBA" id="ARBA00023150"/>
    </source>
</evidence>
<gene>
    <name evidence="8" type="ORF">J9317_10515</name>
</gene>
<evidence type="ECO:0000313" key="9">
    <source>
        <dbReference type="Proteomes" id="UP000682403"/>
    </source>
</evidence>
<evidence type="ECO:0000313" key="8">
    <source>
        <dbReference type="EMBL" id="MBS2969195.1"/>
    </source>
</evidence>
<dbReference type="PROSITE" id="PS01078">
    <property type="entry name" value="MOCF_BIOSYNTHESIS_1"/>
    <property type="match status" value="1"/>
</dbReference>
<evidence type="ECO:0000256" key="4">
    <source>
        <dbReference type="ARBA" id="ARBA00015262"/>
    </source>
</evidence>
<dbReference type="InterPro" id="IPR001453">
    <property type="entry name" value="MoaB/Mog_dom"/>
</dbReference>
<evidence type="ECO:0000256" key="6">
    <source>
        <dbReference type="PIRNR" id="PIRNR006443"/>
    </source>
</evidence>
<organism evidence="8 9">
    <name type="scientific">Metabacillus flavus</name>
    <dbReference type="NCBI Taxonomy" id="2823519"/>
    <lineage>
        <taxon>Bacteria</taxon>
        <taxon>Bacillati</taxon>
        <taxon>Bacillota</taxon>
        <taxon>Bacilli</taxon>
        <taxon>Bacillales</taxon>
        <taxon>Bacillaceae</taxon>
        <taxon>Metabacillus</taxon>
    </lineage>
</organism>
<dbReference type="Pfam" id="PF00994">
    <property type="entry name" value="MoCF_biosynth"/>
    <property type="match status" value="1"/>
</dbReference>
<proteinExistence type="inferred from homology"/>
<dbReference type="EMBL" id="JAGVRK010000001">
    <property type="protein sequence ID" value="MBS2969195.1"/>
    <property type="molecule type" value="Genomic_DNA"/>
</dbReference>
<dbReference type="NCBIfam" id="TIGR00177">
    <property type="entry name" value="molyb_syn"/>
    <property type="match status" value="1"/>
</dbReference>
<dbReference type="InterPro" id="IPR008284">
    <property type="entry name" value="MoCF_biosynth_CS"/>
</dbReference>
<comment type="similarity">
    <text evidence="3 6">Belongs to the MoaB/Mog family.</text>
</comment>
<name>A0ABS5LEN4_9BACI</name>